<keyword evidence="4" id="KW-0645">Protease</keyword>
<comment type="cofactor">
    <cofactor evidence="2">
        <name>Mn(2+)</name>
        <dbReference type="ChEBI" id="CHEBI:29035"/>
    </cofactor>
    <text evidence="2">The Mn(2+) ion enhances activity.</text>
</comment>
<organism evidence="4 5">
    <name type="scientific">Mycobacterium numidiamassiliense</name>
    <dbReference type="NCBI Taxonomy" id="1841861"/>
    <lineage>
        <taxon>Bacteria</taxon>
        <taxon>Bacillati</taxon>
        <taxon>Actinomycetota</taxon>
        <taxon>Actinomycetes</taxon>
        <taxon>Mycobacteriales</taxon>
        <taxon>Mycobacteriaceae</taxon>
        <taxon>Mycobacterium</taxon>
    </lineage>
</organism>
<gene>
    <name evidence="4" type="ORF">MNAB215_220</name>
</gene>
<dbReference type="SUPFAM" id="SSF55031">
    <property type="entry name" value="Bacterial exopeptidase dimerisation domain"/>
    <property type="match status" value="1"/>
</dbReference>
<sequence>VTPCAHTAAILEDLPTVRGWQEDLYRDLHEHPELSNQERRTAAIVTERLRDWGYEVHSAVGGTGVVGVLRNGDGPTVLLRADMDALPVKEATGLPYASKARSTDDAGNEVPVAHACGHDAHVTCLLGAAALLAQHTGQWAGAIVAVFQPAEELGRGAAQMVEDGLAQLIPPVDVALAQHVGPGPAGFVGTRSGPILASADSLRVTVYGRGSHGSMPQHSIDPVVLAAMIVLRLQTIVSREVDPTQTAVVTVGSVRAGSKSNVIGDHAVLEINVRTYDDAVRKTVLAAIRRIVVAECQASGCPRDPDIEHYDEFSATINDDTSTGRVAEAFTEYFGNQFAEIPPVTASEDFGDIPAALGAPGTYWFIGCVDAEQFWRAFAAGRMSEDIPVNHAPNFAPVVQPTLDIGTQALVVAALAWLRPAS</sequence>
<dbReference type="GO" id="GO:0004180">
    <property type="term" value="F:carboxypeptidase activity"/>
    <property type="evidence" value="ECO:0007669"/>
    <property type="project" value="UniProtKB-KW"/>
</dbReference>
<keyword evidence="4" id="KW-0121">Carboxypeptidase</keyword>
<dbReference type="PANTHER" id="PTHR11014">
    <property type="entry name" value="PEPTIDASE M20 FAMILY MEMBER"/>
    <property type="match status" value="1"/>
</dbReference>
<proteinExistence type="predicted"/>
<dbReference type="Proteomes" id="UP000240424">
    <property type="component" value="Unassembled WGS sequence"/>
</dbReference>
<dbReference type="Gene3D" id="3.30.70.360">
    <property type="match status" value="1"/>
</dbReference>
<keyword evidence="1" id="KW-0378">Hydrolase</keyword>
<protein>
    <submittedName>
        <fullName evidence="4">Metal-dependent amidase/aminoacylase/carboxypeptidase</fullName>
    </submittedName>
</protein>
<dbReference type="Pfam" id="PF01546">
    <property type="entry name" value="Peptidase_M20"/>
    <property type="match status" value="1"/>
</dbReference>
<dbReference type="NCBIfam" id="TIGR01891">
    <property type="entry name" value="amidohydrolases"/>
    <property type="match status" value="1"/>
</dbReference>
<feature type="non-terminal residue" evidence="4">
    <location>
        <position position="1"/>
    </location>
</feature>
<dbReference type="SUPFAM" id="SSF53187">
    <property type="entry name" value="Zn-dependent exopeptidases"/>
    <property type="match status" value="1"/>
</dbReference>
<dbReference type="STRING" id="1841861.GCA_900157365_04422"/>
<evidence type="ECO:0000313" key="5">
    <source>
        <dbReference type="Proteomes" id="UP000240424"/>
    </source>
</evidence>
<reference evidence="4 5" key="1">
    <citation type="submission" date="2017-01" db="EMBL/GenBank/DDBJ databases">
        <authorList>
            <consortium name="Urmite Genomes"/>
        </authorList>
    </citation>
    <scope>NUCLEOTIDE SEQUENCE [LARGE SCALE GENOMIC DNA]</scope>
    <source>
        <strain evidence="4 5">AB215</strain>
    </source>
</reference>
<evidence type="ECO:0000256" key="1">
    <source>
        <dbReference type="ARBA" id="ARBA00022801"/>
    </source>
</evidence>
<feature type="domain" description="Peptidase M20 dimerisation" evidence="3">
    <location>
        <begin position="201"/>
        <end position="295"/>
    </location>
</feature>
<keyword evidence="5" id="KW-1185">Reference proteome</keyword>
<dbReference type="InterPro" id="IPR011650">
    <property type="entry name" value="Peptidase_M20_dimer"/>
</dbReference>
<dbReference type="AlphaFoldDB" id="A0A2U3P2X4"/>
<keyword evidence="2" id="KW-0479">Metal-binding</keyword>
<feature type="binding site" evidence="2">
    <location>
        <position position="116"/>
    </location>
    <ligand>
        <name>Mn(2+)</name>
        <dbReference type="ChEBI" id="CHEBI:29035"/>
        <label>2</label>
    </ligand>
</feature>
<dbReference type="GO" id="GO:0050118">
    <property type="term" value="F:N-acetyldiaminopimelate deacetylase activity"/>
    <property type="evidence" value="ECO:0007669"/>
    <property type="project" value="UniProtKB-ARBA"/>
</dbReference>
<dbReference type="PIRSF" id="PIRSF005962">
    <property type="entry name" value="Pept_M20D_amidohydro"/>
    <property type="match status" value="1"/>
</dbReference>
<dbReference type="InterPro" id="IPR002933">
    <property type="entry name" value="Peptidase_M20"/>
</dbReference>
<evidence type="ECO:0000259" key="3">
    <source>
        <dbReference type="Pfam" id="PF07687"/>
    </source>
</evidence>
<dbReference type="InterPro" id="IPR017439">
    <property type="entry name" value="Amidohydrolase"/>
</dbReference>
<dbReference type="GO" id="GO:0046872">
    <property type="term" value="F:metal ion binding"/>
    <property type="evidence" value="ECO:0007669"/>
    <property type="project" value="UniProtKB-KW"/>
</dbReference>
<evidence type="ECO:0000256" key="2">
    <source>
        <dbReference type="PIRSR" id="PIRSR005962-1"/>
    </source>
</evidence>
<dbReference type="GO" id="GO:0019877">
    <property type="term" value="P:diaminopimelate biosynthetic process"/>
    <property type="evidence" value="ECO:0007669"/>
    <property type="project" value="UniProtKB-ARBA"/>
</dbReference>
<dbReference type="Pfam" id="PF07687">
    <property type="entry name" value="M20_dimer"/>
    <property type="match status" value="1"/>
</dbReference>
<dbReference type="FunFam" id="3.30.70.360:FF:000001">
    <property type="entry name" value="N-acetyldiaminopimelate deacetylase"/>
    <property type="match status" value="1"/>
</dbReference>
<evidence type="ECO:0000313" key="4">
    <source>
        <dbReference type="EMBL" id="SPM38045.1"/>
    </source>
</evidence>
<dbReference type="InterPro" id="IPR036264">
    <property type="entry name" value="Bact_exopeptidase_dim_dom"/>
</dbReference>
<keyword evidence="2" id="KW-0464">Manganese</keyword>
<feature type="binding site" evidence="2">
    <location>
        <position position="179"/>
    </location>
    <ligand>
        <name>Mn(2+)</name>
        <dbReference type="ChEBI" id="CHEBI:29035"/>
        <label>2</label>
    </ligand>
</feature>
<feature type="binding site" evidence="2">
    <location>
        <position position="118"/>
    </location>
    <ligand>
        <name>Mn(2+)</name>
        <dbReference type="ChEBI" id="CHEBI:29035"/>
        <label>2</label>
    </ligand>
</feature>
<accession>A0A2U3P2X4</accession>
<dbReference type="Gene3D" id="3.40.630.10">
    <property type="entry name" value="Zn peptidases"/>
    <property type="match status" value="1"/>
</dbReference>
<feature type="binding site" evidence="2">
    <location>
        <position position="152"/>
    </location>
    <ligand>
        <name>Mn(2+)</name>
        <dbReference type="ChEBI" id="CHEBI:29035"/>
        <label>2</label>
    </ligand>
</feature>
<dbReference type="EMBL" id="FUEZ01000003">
    <property type="protein sequence ID" value="SPM38045.1"/>
    <property type="molecule type" value="Genomic_DNA"/>
</dbReference>
<name>A0A2U3P2X4_9MYCO</name>
<dbReference type="PANTHER" id="PTHR11014:SF63">
    <property type="entry name" value="METALLOPEPTIDASE, PUTATIVE (AFU_ORTHOLOGUE AFUA_6G09600)-RELATED"/>
    <property type="match status" value="1"/>
</dbReference>